<evidence type="ECO:0000313" key="3">
    <source>
        <dbReference type="Proteomes" id="UP000579812"/>
    </source>
</evidence>
<evidence type="ECO:0008006" key="4">
    <source>
        <dbReference type="Google" id="ProtNLM"/>
    </source>
</evidence>
<dbReference type="OrthoDB" id="8879801at2759"/>
<keyword evidence="1" id="KW-0472">Membrane</keyword>
<sequence>MHGWASSMLVFCNNKHSVLRYNSPCWDSDYGRMSEALELKPIRVVCDNNNVSNDQTIEVIPGNGACSGHISSERNEVSPLLSTTPVAENNRKQHLHVDGGVDTDSLSQPKWRRELWRIKRELNEVVVWKLKLWTLILIIFIAIVLIIGISIIVCAVGHDDEDEKYDKSSFVVARFFRGNFTLDANSFTSDAQDEWTMIELKQQLTGVYSSSPALERYFSNVTINNLKDTTAQFKLEFMMPLEHEELIRYTLSLKMVKNVLLQHLYDRDTGDPFYIIPTSLHMEAG</sequence>
<keyword evidence="1" id="KW-0812">Transmembrane</keyword>
<feature type="transmembrane region" description="Helical" evidence="1">
    <location>
        <begin position="132"/>
        <end position="157"/>
    </location>
</feature>
<proteinExistence type="predicted"/>
<comment type="caution">
    <text evidence="2">The sequence shown here is derived from an EMBL/GenBank/DDBJ whole genome shotgun (WGS) entry which is preliminary data.</text>
</comment>
<keyword evidence="3" id="KW-1185">Reference proteome</keyword>
<dbReference type="PANTHER" id="PTHR14636">
    <property type="entry name" value="TPA-INDUCED TRANSMEMBRANE PROTEIN"/>
    <property type="match status" value="1"/>
</dbReference>
<gene>
    <name evidence="2" type="ORF">G5714_014868</name>
</gene>
<organism evidence="2 3">
    <name type="scientific">Onychostoma macrolepis</name>
    <dbReference type="NCBI Taxonomy" id="369639"/>
    <lineage>
        <taxon>Eukaryota</taxon>
        <taxon>Metazoa</taxon>
        <taxon>Chordata</taxon>
        <taxon>Craniata</taxon>
        <taxon>Vertebrata</taxon>
        <taxon>Euteleostomi</taxon>
        <taxon>Actinopterygii</taxon>
        <taxon>Neopterygii</taxon>
        <taxon>Teleostei</taxon>
        <taxon>Ostariophysi</taxon>
        <taxon>Cypriniformes</taxon>
        <taxon>Cyprinidae</taxon>
        <taxon>Acrossocheilinae</taxon>
        <taxon>Onychostoma</taxon>
    </lineage>
</organism>
<name>A0A7J6C9Z9_9TELE</name>
<protein>
    <recommendedName>
        <fullName evidence="4">SEA domain-containing protein</fullName>
    </recommendedName>
</protein>
<evidence type="ECO:0000256" key="1">
    <source>
        <dbReference type="SAM" id="Phobius"/>
    </source>
</evidence>
<keyword evidence="1" id="KW-1133">Transmembrane helix</keyword>
<reference evidence="2 3" key="1">
    <citation type="submission" date="2020-04" db="EMBL/GenBank/DDBJ databases">
        <title>Chromosome-level genome assembly of a cyprinid fish Onychostoma macrolepis by integration of Nanopore Sequencing, Bionano and Hi-C technology.</title>
        <authorList>
            <person name="Wang D."/>
        </authorList>
    </citation>
    <scope>NUCLEOTIDE SEQUENCE [LARGE SCALE GENOMIC DNA]</scope>
    <source>
        <strain evidence="2">SWU-2019</strain>
        <tissue evidence="2">Muscle</tissue>
    </source>
</reference>
<evidence type="ECO:0000313" key="2">
    <source>
        <dbReference type="EMBL" id="KAF4103881.1"/>
    </source>
</evidence>
<dbReference type="InterPro" id="IPR033223">
    <property type="entry name" value="TTMP"/>
</dbReference>
<dbReference type="Proteomes" id="UP000579812">
    <property type="component" value="Unassembled WGS sequence"/>
</dbReference>
<accession>A0A7J6C9Z9</accession>
<dbReference type="EMBL" id="JAAMOB010000015">
    <property type="protein sequence ID" value="KAF4103881.1"/>
    <property type="molecule type" value="Genomic_DNA"/>
</dbReference>
<dbReference type="AlphaFoldDB" id="A0A7J6C9Z9"/>
<dbReference type="PANTHER" id="PTHR14636:SF1">
    <property type="entry name" value="TPA-INDUCED TRANSMEMBRANE PROTEIN"/>
    <property type="match status" value="1"/>
</dbReference>